<dbReference type="PROSITE" id="PS01036">
    <property type="entry name" value="HSP70_3"/>
    <property type="match status" value="1"/>
</dbReference>
<gene>
    <name evidence="7" type="ORF">EII11_00450</name>
</gene>
<keyword evidence="8" id="KW-1185">Reference proteome</keyword>
<evidence type="ECO:0000256" key="1">
    <source>
        <dbReference type="ARBA" id="ARBA00007381"/>
    </source>
</evidence>
<dbReference type="PRINTS" id="PR00301">
    <property type="entry name" value="HEATSHOCK70"/>
</dbReference>
<dbReference type="SUPFAM" id="SSF53067">
    <property type="entry name" value="Actin-like ATPase domain"/>
    <property type="match status" value="2"/>
</dbReference>
<dbReference type="Gene3D" id="3.30.420.40">
    <property type="match status" value="2"/>
</dbReference>
<dbReference type="InterPro" id="IPR018181">
    <property type="entry name" value="Heat_shock_70_CS"/>
</dbReference>
<dbReference type="AlphaFoldDB" id="A0A3P1SFW4"/>
<dbReference type="Gene3D" id="3.90.640.10">
    <property type="entry name" value="Actin, Chain A, domain 4"/>
    <property type="match status" value="1"/>
</dbReference>
<keyword evidence="2 6" id="KW-0547">Nucleotide-binding</keyword>
<dbReference type="PROSITE" id="PS00329">
    <property type="entry name" value="HSP70_2"/>
    <property type="match status" value="1"/>
</dbReference>
<accession>A0A3P1SFW4</accession>
<evidence type="ECO:0000256" key="2">
    <source>
        <dbReference type="ARBA" id="ARBA00022741"/>
    </source>
</evidence>
<dbReference type="OrthoDB" id="9766019at2"/>
<organism evidence="7 8">
    <name type="scientific">Schaalia canis</name>
    <dbReference type="NCBI Taxonomy" id="100469"/>
    <lineage>
        <taxon>Bacteria</taxon>
        <taxon>Bacillati</taxon>
        <taxon>Actinomycetota</taxon>
        <taxon>Actinomycetes</taxon>
        <taxon>Actinomycetales</taxon>
        <taxon>Actinomycetaceae</taxon>
        <taxon>Schaalia</taxon>
    </lineage>
</organism>
<evidence type="ECO:0000313" key="8">
    <source>
        <dbReference type="Proteomes" id="UP000280444"/>
    </source>
</evidence>
<dbReference type="PANTHER" id="PTHR19375">
    <property type="entry name" value="HEAT SHOCK PROTEIN 70KDA"/>
    <property type="match status" value="1"/>
</dbReference>
<sequence length="516" mass="55786">MRLGIDFGTTRTAISIVDRGNFPTVSFHDSDGDLRDHIPSLVALSNDELVYGFDAETAAAQGAPVLRSMKRMLSSAELSGSTAVELGGHSFLLLDILRGFFSYVADRLRHASTAAPLAASELLEAVVGVPAHAHSAQRFFTLEAARLGGFTPLFMLNEPSAAGLEYTHRHGGTVNSKRTRVIVYDLGGGTFDASLVAVDGTSHEVLASYGDNLLGGDDFDEVLALLALDHARETYEDAPTRESIVNADWAELLMECRLAKECLVPQTRWITVPLPKSWKLTPVTIAAADFYERCIPLIESTLATMEPLLARDGDDAMHIGEDVAGLYVVGGASQLPIVSRVLRSTYGRRVHRSPYSGASTAIGLAIACDPDSPYALVDRLSRGLGVFRERHSGAEVSFDPLLPRDLRIEGSHGATVTRTYKAIHNIGCFRFIEYSSLDADGTPRGEVLPLEEVLFPFDATLQGMSPDELSTIPVRHMDVGVMCQERYSVDANGIVTVTLTDLSTGYSLTRSLASRV</sequence>
<protein>
    <submittedName>
        <fullName evidence="7">Hsp70 family protein</fullName>
    </submittedName>
</protein>
<evidence type="ECO:0000256" key="3">
    <source>
        <dbReference type="ARBA" id="ARBA00022840"/>
    </source>
</evidence>
<evidence type="ECO:0000256" key="4">
    <source>
        <dbReference type="ARBA" id="ARBA00023016"/>
    </source>
</evidence>
<dbReference type="EMBL" id="RQZF01000001">
    <property type="protein sequence ID" value="RRC96183.1"/>
    <property type="molecule type" value="Genomic_DNA"/>
</dbReference>
<comment type="similarity">
    <text evidence="1 6">Belongs to the heat shock protein 70 family.</text>
</comment>
<dbReference type="Pfam" id="PF00012">
    <property type="entry name" value="HSP70"/>
    <property type="match status" value="1"/>
</dbReference>
<name>A0A3P1SFW4_9ACTO</name>
<keyword evidence="5" id="KW-0143">Chaperone</keyword>
<evidence type="ECO:0000256" key="6">
    <source>
        <dbReference type="RuleBase" id="RU003322"/>
    </source>
</evidence>
<proteinExistence type="inferred from homology"/>
<dbReference type="GO" id="GO:0140662">
    <property type="term" value="F:ATP-dependent protein folding chaperone"/>
    <property type="evidence" value="ECO:0007669"/>
    <property type="project" value="InterPro"/>
</dbReference>
<reference evidence="7 8" key="1">
    <citation type="submission" date="2018-11" db="EMBL/GenBank/DDBJ databases">
        <title>Genomes From Bacteria Associated with the Canine Oral Cavity: a Test Case for Automated Genome-Based Taxonomic Assignment.</title>
        <authorList>
            <person name="Coil D.A."/>
            <person name="Jospin G."/>
            <person name="Darling A.E."/>
            <person name="Wallis C."/>
            <person name="Davis I.J."/>
            <person name="Harris S."/>
            <person name="Eisen J.A."/>
            <person name="Holcombe L.J."/>
            <person name="O'Flynn C."/>
        </authorList>
    </citation>
    <scope>NUCLEOTIDE SEQUENCE [LARGE SCALE GENOMIC DNA]</scope>
    <source>
        <strain evidence="7 8">OH770</strain>
    </source>
</reference>
<dbReference type="InterPro" id="IPR013126">
    <property type="entry name" value="Hsp_70_fam"/>
</dbReference>
<evidence type="ECO:0000256" key="5">
    <source>
        <dbReference type="ARBA" id="ARBA00023186"/>
    </source>
</evidence>
<keyword evidence="3 6" id="KW-0067">ATP-binding</keyword>
<comment type="caution">
    <text evidence="7">The sequence shown here is derived from an EMBL/GenBank/DDBJ whole genome shotgun (WGS) entry which is preliminary data.</text>
</comment>
<dbReference type="InterPro" id="IPR043129">
    <property type="entry name" value="ATPase_NBD"/>
</dbReference>
<dbReference type="GO" id="GO:0005524">
    <property type="term" value="F:ATP binding"/>
    <property type="evidence" value="ECO:0007669"/>
    <property type="project" value="UniProtKB-KW"/>
</dbReference>
<dbReference type="RefSeq" id="WP_124867513.1">
    <property type="nucleotide sequence ID" value="NZ_RQZF01000001.1"/>
</dbReference>
<evidence type="ECO:0000313" key="7">
    <source>
        <dbReference type="EMBL" id="RRC96183.1"/>
    </source>
</evidence>
<dbReference type="Proteomes" id="UP000280444">
    <property type="component" value="Unassembled WGS sequence"/>
</dbReference>
<keyword evidence="4" id="KW-0346">Stress response</keyword>